<keyword evidence="2" id="KW-1185">Reference proteome</keyword>
<name>A0ABT7J4P3_9ACTN</name>
<sequence>MNPEPGPDRRQLLDTLQSLLDALPRPADGAPPRAEDVLTYLETGRGTHLGPRLPVPAPTARGDAAVEASLRLVIEAFTVLLGARGDPADPG</sequence>
<evidence type="ECO:0000313" key="2">
    <source>
        <dbReference type="Proteomes" id="UP001241926"/>
    </source>
</evidence>
<proteinExistence type="predicted"/>
<gene>
    <name evidence="1" type="ORF">QNN03_20080</name>
</gene>
<accession>A0ABT7J4P3</accession>
<protein>
    <submittedName>
        <fullName evidence="1">Uncharacterized protein</fullName>
    </submittedName>
</protein>
<dbReference type="EMBL" id="JASJUS010000018">
    <property type="protein sequence ID" value="MDL2078737.1"/>
    <property type="molecule type" value="Genomic_DNA"/>
</dbReference>
<evidence type="ECO:0000313" key="1">
    <source>
        <dbReference type="EMBL" id="MDL2078737.1"/>
    </source>
</evidence>
<dbReference type="Proteomes" id="UP001241926">
    <property type="component" value="Unassembled WGS sequence"/>
</dbReference>
<dbReference type="RefSeq" id="WP_250745091.1">
    <property type="nucleotide sequence ID" value="NZ_JASJUS010000018.1"/>
</dbReference>
<organism evidence="1 2">
    <name type="scientific">Streptomyces fuscus</name>
    <dbReference type="NCBI Taxonomy" id="3048495"/>
    <lineage>
        <taxon>Bacteria</taxon>
        <taxon>Bacillati</taxon>
        <taxon>Actinomycetota</taxon>
        <taxon>Actinomycetes</taxon>
        <taxon>Kitasatosporales</taxon>
        <taxon>Streptomycetaceae</taxon>
        <taxon>Streptomyces</taxon>
    </lineage>
</organism>
<comment type="caution">
    <text evidence="1">The sequence shown here is derived from an EMBL/GenBank/DDBJ whole genome shotgun (WGS) entry which is preliminary data.</text>
</comment>
<reference evidence="1 2" key="1">
    <citation type="submission" date="2023-05" db="EMBL/GenBank/DDBJ databases">
        <title>Streptomyces fuscus sp. nov., a brown-black pigment producing actinomyces isolated from dry sand of Sea duck farm.</title>
        <authorList>
            <person name="Xie J."/>
            <person name="Shen N."/>
        </authorList>
    </citation>
    <scope>NUCLEOTIDE SEQUENCE [LARGE SCALE GENOMIC DNA]</scope>
    <source>
        <strain evidence="1 2">GXMU-J15</strain>
    </source>
</reference>